<dbReference type="RefSeq" id="WP_112785188.1">
    <property type="nucleotide sequence ID" value="NZ_CP030041.1"/>
</dbReference>
<keyword evidence="1" id="KW-0175">Coiled coil</keyword>
<dbReference type="OrthoDB" id="1042522at2"/>
<proteinExistence type="predicted"/>
<dbReference type="AlphaFoldDB" id="A0A2Z4ILK6"/>
<dbReference type="EMBL" id="CP030041">
    <property type="protein sequence ID" value="AWW31815.1"/>
    <property type="molecule type" value="Genomic_DNA"/>
</dbReference>
<feature type="coiled-coil region" evidence="1">
    <location>
        <begin position="134"/>
        <end position="161"/>
    </location>
</feature>
<evidence type="ECO:0000313" key="3">
    <source>
        <dbReference type="EMBL" id="AWW31815.1"/>
    </source>
</evidence>
<evidence type="ECO:0000256" key="1">
    <source>
        <dbReference type="SAM" id="Coils"/>
    </source>
</evidence>
<reference evidence="3 4" key="1">
    <citation type="submission" date="2018-06" db="EMBL/GenBank/DDBJ databases">
        <title>Echinicola strongylocentroti sp. nov., isolated from a sea urchin Strongylocentrotus intermedius.</title>
        <authorList>
            <person name="Bae S.S."/>
        </authorList>
    </citation>
    <scope>NUCLEOTIDE SEQUENCE [LARGE SCALE GENOMIC DNA]</scope>
    <source>
        <strain evidence="3 4">MEBiC08714</strain>
    </source>
</reference>
<protein>
    <submittedName>
        <fullName evidence="3">Chromosome partitioning protein ParA</fullName>
    </submittedName>
</protein>
<dbReference type="InterPro" id="IPR018875">
    <property type="entry name" value="Antirepressor_Ant_N"/>
</dbReference>
<dbReference type="PRINTS" id="PR01994">
    <property type="entry name" value="ANTIREPRESSR"/>
</dbReference>
<dbReference type="KEGG" id="est:DN752_17695"/>
<keyword evidence="4" id="KW-1185">Reference proteome</keyword>
<dbReference type="Proteomes" id="UP000248688">
    <property type="component" value="Chromosome"/>
</dbReference>
<accession>A0A2Z4ILK6</accession>
<dbReference type="Pfam" id="PF10547">
    <property type="entry name" value="P22_AR_N"/>
    <property type="match status" value="1"/>
</dbReference>
<organism evidence="3 4">
    <name type="scientific">Echinicola strongylocentroti</name>
    <dbReference type="NCBI Taxonomy" id="1795355"/>
    <lineage>
        <taxon>Bacteria</taxon>
        <taxon>Pseudomonadati</taxon>
        <taxon>Bacteroidota</taxon>
        <taxon>Cytophagia</taxon>
        <taxon>Cytophagales</taxon>
        <taxon>Cyclobacteriaceae</taxon>
        <taxon>Echinicola</taxon>
    </lineage>
</organism>
<feature type="domain" description="Antirepressor protein ant N-terminal" evidence="2">
    <location>
        <begin position="8"/>
        <end position="115"/>
    </location>
</feature>
<gene>
    <name evidence="3" type="ORF">DN752_17695</name>
</gene>
<evidence type="ECO:0000259" key="2">
    <source>
        <dbReference type="Pfam" id="PF10547"/>
    </source>
</evidence>
<evidence type="ECO:0000313" key="4">
    <source>
        <dbReference type="Proteomes" id="UP000248688"/>
    </source>
</evidence>
<sequence length="185" mass="21435">MAQTKTVAVINESKILVIENGSKLVPIRPICKALGIDEDGQKRKIENDDILNSVANLRLATGSDGKQYEMFCIPFKYIFGWLFTINPKNVKPEAREFVLSYKKKCYDVLYQNFVDTQEFLEAKQKVIEERLVLVDQAKANFKNAKGVLDEENKNLKKARELTFEEWLANNRQMNLFENGEEENYD</sequence>
<name>A0A2Z4ILK6_9BACT</name>